<comment type="caution">
    <text evidence="2">The sequence shown here is derived from an EMBL/GenBank/DDBJ whole genome shotgun (WGS) entry which is preliminary data.</text>
</comment>
<accession>A0A420J053</accession>
<name>A0A420J053_9PEZI</name>
<dbReference type="AlphaFoldDB" id="A0A420J053"/>
<sequence>MPSLPANFVGSSRNGAGLRYRDVSNSNWRDKCRSQNSACIDEERRYEKGNCKESAEEMKYETFTGESFIGTDRHPSQSMSVVRELENRRKSKDVLEKQKSVKFEDPNKDVITLEFFLNEGDLRKRARPMNIEDFLNEEEYTPKIRNKSHKRSQKVIRHLREIVGQRGKGPIDYKRLAEEVKVELSFLDLFQLLPDLSKASRNLSTRVNDKPDKMGEIFVQEFPSLFGEISASQVNIDQKAFRVPVTVKTTRDAREVKVTLPLSIAQADQGSDMIIATIRFLKKLGLPIKSLAERGFDGLTMNVADGSSTRLTYYSIFEIGVSVIWRKVKAFVRPCSKENIDDVHLLLGMPWPHAVDAKINIRESTIEVCDQQKGEMRIKVQ</sequence>
<evidence type="ECO:0000313" key="3">
    <source>
        <dbReference type="Proteomes" id="UP000285326"/>
    </source>
</evidence>
<protein>
    <submittedName>
        <fullName evidence="2">Uncharacterized protein</fullName>
    </submittedName>
</protein>
<reference evidence="2 3" key="1">
    <citation type="journal article" date="2018" name="BMC Genomics">
        <title>Comparative genome analyses reveal sequence features reflecting distinct modes of host-adaptation between dicot and monocot powdery mildew.</title>
        <authorList>
            <person name="Wu Y."/>
            <person name="Ma X."/>
            <person name="Pan Z."/>
            <person name="Kale S.D."/>
            <person name="Song Y."/>
            <person name="King H."/>
            <person name="Zhang Q."/>
            <person name="Presley C."/>
            <person name="Deng X."/>
            <person name="Wei C.I."/>
            <person name="Xiao S."/>
        </authorList>
    </citation>
    <scope>NUCLEOTIDE SEQUENCE [LARGE SCALE GENOMIC DNA]</scope>
    <source>
        <strain evidence="2">UMSG1</strain>
    </source>
</reference>
<evidence type="ECO:0000256" key="1">
    <source>
        <dbReference type="SAM" id="MobiDB-lite"/>
    </source>
</evidence>
<dbReference type="EMBL" id="MCBS01019642">
    <property type="protein sequence ID" value="RKF80145.1"/>
    <property type="molecule type" value="Genomic_DNA"/>
</dbReference>
<evidence type="ECO:0000313" key="2">
    <source>
        <dbReference type="EMBL" id="RKF80145.1"/>
    </source>
</evidence>
<gene>
    <name evidence="2" type="ORF">GcM1_196026</name>
</gene>
<organism evidence="2 3">
    <name type="scientific">Golovinomyces cichoracearum</name>
    <dbReference type="NCBI Taxonomy" id="62708"/>
    <lineage>
        <taxon>Eukaryota</taxon>
        <taxon>Fungi</taxon>
        <taxon>Dikarya</taxon>
        <taxon>Ascomycota</taxon>
        <taxon>Pezizomycotina</taxon>
        <taxon>Leotiomycetes</taxon>
        <taxon>Erysiphales</taxon>
        <taxon>Erysiphaceae</taxon>
        <taxon>Golovinomyces</taxon>
    </lineage>
</organism>
<dbReference type="Proteomes" id="UP000285326">
    <property type="component" value="Unassembled WGS sequence"/>
</dbReference>
<proteinExistence type="predicted"/>
<feature type="region of interest" description="Disordered" evidence="1">
    <location>
        <begin position="1"/>
        <end position="20"/>
    </location>
</feature>